<dbReference type="InterPro" id="IPR002048">
    <property type="entry name" value="EF_hand_dom"/>
</dbReference>
<evidence type="ECO:0000313" key="4">
    <source>
        <dbReference type="EMBL" id="CAK0812986.1"/>
    </source>
</evidence>
<gene>
    <name evidence="4" type="ORF">PCOR1329_LOCUS17081</name>
</gene>
<keyword evidence="2" id="KW-1133">Transmembrane helix</keyword>
<comment type="caution">
    <text evidence="4">The sequence shown here is derived from an EMBL/GenBank/DDBJ whole genome shotgun (WGS) entry which is preliminary data.</text>
</comment>
<organism evidence="4 5">
    <name type="scientific">Prorocentrum cordatum</name>
    <dbReference type="NCBI Taxonomy" id="2364126"/>
    <lineage>
        <taxon>Eukaryota</taxon>
        <taxon>Sar</taxon>
        <taxon>Alveolata</taxon>
        <taxon>Dinophyceae</taxon>
        <taxon>Prorocentrales</taxon>
        <taxon>Prorocentraceae</taxon>
        <taxon>Prorocentrum</taxon>
    </lineage>
</organism>
<reference evidence="4" key="1">
    <citation type="submission" date="2023-10" db="EMBL/GenBank/DDBJ databases">
        <authorList>
            <person name="Chen Y."/>
            <person name="Shah S."/>
            <person name="Dougan E. K."/>
            <person name="Thang M."/>
            <person name="Chan C."/>
        </authorList>
    </citation>
    <scope>NUCLEOTIDE SEQUENCE [LARGE SCALE GENOMIC DNA]</scope>
</reference>
<keyword evidence="5" id="KW-1185">Reference proteome</keyword>
<evidence type="ECO:0000313" key="5">
    <source>
        <dbReference type="Proteomes" id="UP001189429"/>
    </source>
</evidence>
<evidence type="ECO:0000259" key="3">
    <source>
        <dbReference type="PROSITE" id="PS50222"/>
    </source>
</evidence>
<accession>A0ABN9R2P4</accession>
<name>A0ABN9R2P4_9DINO</name>
<evidence type="ECO:0000256" key="1">
    <source>
        <dbReference type="SAM" id="MobiDB-lite"/>
    </source>
</evidence>
<proteinExistence type="predicted"/>
<evidence type="ECO:0000256" key="2">
    <source>
        <dbReference type="SAM" id="Phobius"/>
    </source>
</evidence>
<dbReference type="EMBL" id="CAUYUJ010005269">
    <property type="protein sequence ID" value="CAK0812986.1"/>
    <property type="molecule type" value="Genomic_DNA"/>
</dbReference>
<feature type="region of interest" description="Disordered" evidence="1">
    <location>
        <begin position="135"/>
        <end position="184"/>
    </location>
</feature>
<keyword evidence="2" id="KW-0812">Transmembrane</keyword>
<feature type="domain" description="EF-hand" evidence="3">
    <location>
        <begin position="31"/>
        <end position="66"/>
    </location>
</feature>
<feature type="transmembrane region" description="Helical" evidence="2">
    <location>
        <begin position="6"/>
        <end position="24"/>
    </location>
</feature>
<keyword evidence="2" id="KW-0472">Membrane</keyword>
<sequence>MQSRCDVVEAAGLGFAFFILGYAFRSAVARISSHNFFDVIALLDTDLNGKIDKGELDYVAKLVINDRELSLPSLMRRINHQEQCLHCWEALACALLLLPLVLPALLYQPGSAPLPRACCSAACCASSRRSSARSARCSTRSRGGSRSRRSAAGTLRRGGRRTPAAARPRRTTSTAPRSSRGRRCARWRPTAGCFARLSPRPCAAPAARPPPSGAPRAGRPKARCVARATRGPGRSLAERPAVPDEASTDGARQATRRTAQAGALSAPGAGLERPCRQAERQRRAS</sequence>
<feature type="compositionally biased region" description="Low complexity" evidence="1">
    <location>
        <begin position="250"/>
        <end position="263"/>
    </location>
</feature>
<feature type="compositionally biased region" description="Low complexity" evidence="1">
    <location>
        <begin position="150"/>
        <end position="178"/>
    </location>
</feature>
<protein>
    <recommendedName>
        <fullName evidence="3">EF-hand domain-containing protein</fullName>
    </recommendedName>
</protein>
<dbReference type="Proteomes" id="UP001189429">
    <property type="component" value="Unassembled WGS sequence"/>
</dbReference>
<dbReference type="PROSITE" id="PS50222">
    <property type="entry name" value="EF_HAND_2"/>
    <property type="match status" value="1"/>
</dbReference>
<feature type="compositionally biased region" description="Basic and acidic residues" evidence="1">
    <location>
        <begin position="273"/>
        <end position="285"/>
    </location>
</feature>
<feature type="region of interest" description="Disordered" evidence="1">
    <location>
        <begin position="198"/>
        <end position="285"/>
    </location>
</feature>